<dbReference type="PANTHER" id="PTHR43547">
    <property type="entry name" value="TWO-COMPONENT HISTIDINE KINASE"/>
    <property type="match status" value="1"/>
</dbReference>
<evidence type="ECO:0000256" key="4">
    <source>
        <dbReference type="PROSITE-ProRule" id="PRU00169"/>
    </source>
</evidence>
<dbReference type="InterPro" id="IPR036097">
    <property type="entry name" value="HisK_dim/P_sf"/>
</dbReference>
<evidence type="ECO:0000313" key="11">
    <source>
        <dbReference type="Proteomes" id="UP001291309"/>
    </source>
</evidence>
<dbReference type="EMBL" id="JAXIVS010000006">
    <property type="protein sequence ID" value="MDY7228573.1"/>
    <property type="molecule type" value="Genomic_DNA"/>
</dbReference>
<evidence type="ECO:0000313" key="10">
    <source>
        <dbReference type="EMBL" id="MDY7228573.1"/>
    </source>
</evidence>
<dbReference type="SMART" id="SM00387">
    <property type="entry name" value="HATPase_c"/>
    <property type="match status" value="1"/>
</dbReference>
<keyword evidence="5" id="KW-0175">Coiled coil</keyword>
<dbReference type="InterPro" id="IPR011123">
    <property type="entry name" value="Y_Y_Y"/>
</dbReference>
<keyword evidence="7" id="KW-0812">Transmembrane</keyword>
<evidence type="ECO:0000256" key="3">
    <source>
        <dbReference type="ARBA" id="ARBA00022553"/>
    </source>
</evidence>
<feature type="modified residue" description="4-aspartylphosphate" evidence="4">
    <location>
        <position position="1114"/>
    </location>
</feature>
<dbReference type="Pfam" id="PF00512">
    <property type="entry name" value="HisKA"/>
    <property type="match status" value="1"/>
</dbReference>
<dbReference type="Gene3D" id="2.60.40.10">
    <property type="entry name" value="Immunoglobulins"/>
    <property type="match status" value="1"/>
</dbReference>
<dbReference type="InterPro" id="IPR004358">
    <property type="entry name" value="Sig_transdc_His_kin-like_C"/>
</dbReference>
<dbReference type="PROSITE" id="PS50110">
    <property type="entry name" value="RESPONSE_REGULATORY"/>
    <property type="match status" value="1"/>
</dbReference>
<dbReference type="Pfam" id="PF02518">
    <property type="entry name" value="HATPase_c"/>
    <property type="match status" value="1"/>
</dbReference>
<dbReference type="SUPFAM" id="SSF63829">
    <property type="entry name" value="Calcium-dependent phosphotriesterase"/>
    <property type="match status" value="3"/>
</dbReference>
<dbReference type="InterPro" id="IPR003661">
    <property type="entry name" value="HisK_dim/P_dom"/>
</dbReference>
<protein>
    <recommendedName>
        <fullName evidence="2">histidine kinase</fullName>
        <ecNumber evidence="2">2.7.13.3</ecNumber>
    </recommendedName>
</protein>
<comment type="caution">
    <text evidence="10">The sequence shown here is derived from an EMBL/GenBank/DDBJ whole genome shotgun (WGS) entry which is preliminary data.</text>
</comment>
<dbReference type="Gene3D" id="2.130.10.10">
    <property type="entry name" value="YVTN repeat-like/Quinoprotein amine dehydrogenase"/>
    <property type="match status" value="3"/>
</dbReference>
<dbReference type="SUPFAM" id="SSF52172">
    <property type="entry name" value="CheY-like"/>
    <property type="match status" value="1"/>
</dbReference>
<dbReference type="Gene3D" id="3.40.50.2300">
    <property type="match status" value="1"/>
</dbReference>
<dbReference type="Gene3D" id="1.10.287.130">
    <property type="match status" value="1"/>
</dbReference>
<sequence>MALLGGAGDAWALNPDKAMLQFPYHAWRVEDGLPQNSILSVAQTPDGYLWAGTWEGLVRFDGVRFTTFDEANTPALPDNAIRRLVAGPDGTLWIASSRGVTGLRQGTFFLVPPPLGLELRNLIDLMAAQDGSLWIATFRHGLLQRTGETYRRWTTQEGLANDSVLALAEAPQGAVWIGTTGGLQRWDGAHMSAPLPFEGKEKVAVRSLALSPEGALWAGTDDGDVYQLREGGMRRVPEASLPGAPITSLLVDRAGTLWVGSQGKGPLRWANGQRSAPDSLHGLAGSSVFGLFEDAEGNLWMGTDGRGLHRFKDAPFTPYGAQEGLAHEIVLAIHEAHDGSVWLATMGGGVFRMKDGQVRAWTTQDGLVQDRITSIAETRDGSLWFGSWNGVSRWTDGKLRSFKAEQGVPPGLVRTLHEDPHGTLWIGTEQGLARWTGERFEMFTPKGGLPGKGVTLLKGSAAGGVWVGTSSGGLAHLQDGETVEHVPANGKVTGEILALHEDPSGAVWIGTERGLYRWKKEEKEHPTRFTRSEGLFDNRIFQILPDDQGFLWMSCNKGVFRVALAELEAVAQGKLSRVTSRVYGTEDGMRSEECNGMGSPAGIRARDGRLWFPTIQGAAVFVPENEKEPAPPPPVLIEEVRVDGRLVPAAEWEEIPVGEGGVEIHYTSAGLRSTRRLRFRYLLEGIDTSWVNAGSRRVAYYTRLPPGQYRFRVVADSPDGGPSSAEKEIRFYLRPRFHQTLFFQVACVLAGVLAVVGGVWLRMRRLRQSERELQVRVAQHTAELATVNVDLKARLQELQTTRQRLAHAEKMAAVGTLAAGVGHEINNPLAFIISNLHYAAEEVHDAASRVNKDGRWAEEVEQALREALEGADRVRKIVQDLKAFSRVQPEQPQQVDPHVVLDLALSIADTELRHRAQVVKNYTPGLKVLGDETRLGQVFLNLLVNAAQAIPEGRTQSNEIRITTRKNERGQALVEVTDTGTGIPAEVLPRIFEPFFTTKPVGMGTGLGLSICHSYVQAMGGDIRVHSEVGRGTTFEVVLPLAPEPARSERSRDSSDDDDDGPSARLMVIDDEPLLTTALSRMLEPEHEVEAFTSAHRALERLRSGEEFALILCDLMMPEMTGMELYATLCREAPELAERMVFITGGAFTEAGRSFLEKTHLPWLEKPFEPDSLQSRIRGLLSSQSPASGIRAG</sequence>
<reference evidence="10 11" key="1">
    <citation type="submission" date="2023-12" db="EMBL/GenBank/DDBJ databases">
        <title>the genome sequence of Hyalangium sp. s54d21.</title>
        <authorList>
            <person name="Zhang X."/>
        </authorList>
    </citation>
    <scope>NUCLEOTIDE SEQUENCE [LARGE SCALE GENOMIC DNA]</scope>
    <source>
        <strain evidence="11">s54d21</strain>
    </source>
</reference>
<evidence type="ECO:0000256" key="1">
    <source>
        <dbReference type="ARBA" id="ARBA00000085"/>
    </source>
</evidence>
<organism evidence="10 11">
    <name type="scientific">Hyalangium rubrum</name>
    <dbReference type="NCBI Taxonomy" id="3103134"/>
    <lineage>
        <taxon>Bacteria</taxon>
        <taxon>Pseudomonadati</taxon>
        <taxon>Myxococcota</taxon>
        <taxon>Myxococcia</taxon>
        <taxon>Myxococcales</taxon>
        <taxon>Cystobacterineae</taxon>
        <taxon>Archangiaceae</taxon>
        <taxon>Hyalangium</taxon>
    </lineage>
</organism>
<name>A0ABU5H531_9BACT</name>
<evidence type="ECO:0000259" key="9">
    <source>
        <dbReference type="PROSITE" id="PS50110"/>
    </source>
</evidence>
<keyword evidence="11" id="KW-1185">Reference proteome</keyword>
<dbReference type="Gene3D" id="3.30.565.10">
    <property type="entry name" value="Histidine kinase-like ATPase, C-terminal domain"/>
    <property type="match status" value="1"/>
</dbReference>
<feature type="region of interest" description="Disordered" evidence="6">
    <location>
        <begin position="1040"/>
        <end position="1064"/>
    </location>
</feature>
<dbReference type="InterPro" id="IPR036890">
    <property type="entry name" value="HATPase_C_sf"/>
</dbReference>
<dbReference type="Proteomes" id="UP001291309">
    <property type="component" value="Unassembled WGS sequence"/>
</dbReference>
<accession>A0ABU5H531</accession>
<keyword evidence="7" id="KW-0472">Membrane</keyword>
<gene>
    <name evidence="10" type="ORF">SYV04_19280</name>
</gene>
<dbReference type="InterPro" id="IPR011006">
    <property type="entry name" value="CheY-like_superfamily"/>
</dbReference>
<dbReference type="Pfam" id="PF00072">
    <property type="entry name" value="Response_reg"/>
    <property type="match status" value="1"/>
</dbReference>
<dbReference type="InterPro" id="IPR003594">
    <property type="entry name" value="HATPase_dom"/>
</dbReference>
<dbReference type="PRINTS" id="PR00344">
    <property type="entry name" value="BCTRLSENSOR"/>
</dbReference>
<keyword evidence="3 4" id="KW-0597">Phosphoprotein</keyword>
<dbReference type="RefSeq" id="WP_321547299.1">
    <property type="nucleotide sequence ID" value="NZ_JAXIVS010000006.1"/>
</dbReference>
<dbReference type="SUPFAM" id="SSF55874">
    <property type="entry name" value="ATPase domain of HSP90 chaperone/DNA topoisomerase II/histidine kinase"/>
    <property type="match status" value="1"/>
</dbReference>
<keyword evidence="7" id="KW-1133">Transmembrane helix</keyword>
<evidence type="ECO:0000256" key="6">
    <source>
        <dbReference type="SAM" id="MobiDB-lite"/>
    </source>
</evidence>
<proteinExistence type="predicted"/>
<dbReference type="PROSITE" id="PS50109">
    <property type="entry name" value="HIS_KIN"/>
    <property type="match status" value="1"/>
</dbReference>
<dbReference type="CDD" id="cd00082">
    <property type="entry name" value="HisKA"/>
    <property type="match status" value="1"/>
</dbReference>
<dbReference type="SUPFAM" id="SSF47384">
    <property type="entry name" value="Homodimeric domain of signal transducing histidine kinase"/>
    <property type="match status" value="1"/>
</dbReference>
<evidence type="ECO:0000256" key="5">
    <source>
        <dbReference type="SAM" id="Coils"/>
    </source>
</evidence>
<feature type="domain" description="Histidine kinase" evidence="8">
    <location>
        <begin position="820"/>
        <end position="1043"/>
    </location>
</feature>
<dbReference type="InterPro" id="IPR011110">
    <property type="entry name" value="Reg_prop"/>
</dbReference>
<dbReference type="InterPro" id="IPR005467">
    <property type="entry name" value="His_kinase_dom"/>
</dbReference>
<feature type="coiled-coil region" evidence="5">
    <location>
        <begin position="763"/>
        <end position="808"/>
    </location>
</feature>
<evidence type="ECO:0000256" key="2">
    <source>
        <dbReference type="ARBA" id="ARBA00012438"/>
    </source>
</evidence>
<dbReference type="SMART" id="SM00388">
    <property type="entry name" value="HisKA"/>
    <property type="match status" value="1"/>
</dbReference>
<comment type="catalytic activity">
    <reaction evidence="1">
        <text>ATP + protein L-histidine = ADP + protein N-phospho-L-histidine.</text>
        <dbReference type="EC" id="2.7.13.3"/>
    </reaction>
</comment>
<dbReference type="Pfam" id="PF07495">
    <property type="entry name" value="Y_Y_Y"/>
    <property type="match status" value="1"/>
</dbReference>
<dbReference type="InterPro" id="IPR015943">
    <property type="entry name" value="WD40/YVTN_repeat-like_dom_sf"/>
</dbReference>
<dbReference type="PANTHER" id="PTHR43547:SF2">
    <property type="entry name" value="HYBRID SIGNAL TRANSDUCTION HISTIDINE KINASE C"/>
    <property type="match status" value="1"/>
</dbReference>
<dbReference type="SMART" id="SM00448">
    <property type="entry name" value="REC"/>
    <property type="match status" value="1"/>
</dbReference>
<dbReference type="EC" id="2.7.13.3" evidence="2"/>
<evidence type="ECO:0000256" key="7">
    <source>
        <dbReference type="SAM" id="Phobius"/>
    </source>
</evidence>
<dbReference type="InterPro" id="IPR013783">
    <property type="entry name" value="Ig-like_fold"/>
</dbReference>
<feature type="transmembrane region" description="Helical" evidence="7">
    <location>
        <begin position="741"/>
        <end position="761"/>
    </location>
</feature>
<evidence type="ECO:0000259" key="8">
    <source>
        <dbReference type="PROSITE" id="PS50109"/>
    </source>
</evidence>
<dbReference type="InterPro" id="IPR001789">
    <property type="entry name" value="Sig_transdc_resp-reg_receiver"/>
</dbReference>
<dbReference type="Pfam" id="PF07494">
    <property type="entry name" value="Reg_prop"/>
    <property type="match status" value="6"/>
</dbReference>
<feature type="domain" description="Response regulatory" evidence="9">
    <location>
        <begin position="1065"/>
        <end position="1181"/>
    </location>
</feature>